<protein>
    <recommendedName>
        <fullName evidence="2">LUD domain-containing protein</fullName>
    </recommendedName>
</protein>
<dbReference type="SUPFAM" id="SSF100950">
    <property type="entry name" value="NagB/RpiA/CoA transferase-like"/>
    <property type="match status" value="1"/>
</dbReference>
<evidence type="ECO:0000259" key="2">
    <source>
        <dbReference type="Pfam" id="PF02589"/>
    </source>
</evidence>
<reference evidence="3 4" key="1">
    <citation type="journal article" date="2015" name="Genome Announc.">
        <title>Expanding the biotechnology potential of lactobacilli through comparative genomics of 213 strains and associated genera.</title>
        <authorList>
            <person name="Sun Z."/>
            <person name="Harris H.M."/>
            <person name="McCann A."/>
            <person name="Guo C."/>
            <person name="Argimon S."/>
            <person name="Zhang W."/>
            <person name="Yang X."/>
            <person name="Jeffery I.B."/>
            <person name="Cooney J.C."/>
            <person name="Kagawa T.F."/>
            <person name="Liu W."/>
            <person name="Song Y."/>
            <person name="Salvetti E."/>
            <person name="Wrobel A."/>
            <person name="Rasinkangas P."/>
            <person name="Parkhill J."/>
            <person name="Rea M.C."/>
            <person name="O'Sullivan O."/>
            <person name="Ritari J."/>
            <person name="Douillard F.P."/>
            <person name="Paul Ross R."/>
            <person name="Yang R."/>
            <person name="Briner A.E."/>
            <person name="Felis G.E."/>
            <person name="de Vos W.M."/>
            <person name="Barrangou R."/>
            <person name="Klaenhammer T.R."/>
            <person name="Caufield P.W."/>
            <person name="Cui Y."/>
            <person name="Zhang H."/>
            <person name="O'Toole P.W."/>
        </authorList>
    </citation>
    <scope>NUCLEOTIDE SEQUENCE [LARGE SCALE GENOMIC DNA]</scope>
    <source>
        <strain evidence="3 4">DSM 18630</strain>
    </source>
</reference>
<gene>
    <name evidence="3" type="ORF">FC89_GL001342</name>
</gene>
<dbReference type="EMBL" id="AZGB01000018">
    <property type="protein sequence ID" value="KRM05638.1"/>
    <property type="molecule type" value="Genomic_DNA"/>
</dbReference>
<dbReference type="Proteomes" id="UP000051451">
    <property type="component" value="Unassembled WGS sequence"/>
</dbReference>
<dbReference type="InterPro" id="IPR037171">
    <property type="entry name" value="NagB/RpiA_transferase-like"/>
</dbReference>
<dbReference type="InterPro" id="IPR024185">
    <property type="entry name" value="FTHF_cligase-like_sf"/>
</dbReference>
<dbReference type="PANTHER" id="PTHR43682:SF1">
    <property type="entry name" value="LACTATE UTILIZATION PROTEIN C"/>
    <property type="match status" value="1"/>
</dbReference>
<dbReference type="Gene3D" id="3.40.50.10420">
    <property type="entry name" value="NagB/RpiA/CoA transferase-like"/>
    <property type="match status" value="1"/>
</dbReference>
<accession>A0A0R1VSK6</accession>
<feature type="region of interest" description="Disordered" evidence="1">
    <location>
        <begin position="19"/>
        <end position="40"/>
    </location>
</feature>
<evidence type="ECO:0000256" key="1">
    <source>
        <dbReference type="SAM" id="MobiDB-lite"/>
    </source>
</evidence>
<feature type="domain" description="LUD" evidence="2">
    <location>
        <begin position="56"/>
        <end position="232"/>
    </location>
</feature>
<keyword evidence="4" id="KW-1185">Reference proteome</keyword>
<organism evidence="3 4">
    <name type="scientific">Liquorilactobacillus ghanensis DSM 18630</name>
    <dbReference type="NCBI Taxonomy" id="1423750"/>
    <lineage>
        <taxon>Bacteria</taxon>
        <taxon>Bacillati</taxon>
        <taxon>Bacillota</taxon>
        <taxon>Bacilli</taxon>
        <taxon>Lactobacillales</taxon>
        <taxon>Lactobacillaceae</taxon>
        <taxon>Liquorilactobacillus</taxon>
    </lineage>
</organism>
<evidence type="ECO:0000313" key="3">
    <source>
        <dbReference type="EMBL" id="KRM05638.1"/>
    </source>
</evidence>
<name>A0A0R1VSK6_9LACO</name>
<dbReference type="Pfam" id="PF02589">
    <property type="entry name" value="LUD_dom"/>
    <property type="match status" value="1"/>
</dbReference>
<proteinExistence type="predicted"/>
<dbReference type="STRING" id="1423750.FC89_GL001342"/>
<comment type="caution">
    <text evidence="3">The sequence shown here is derived from an EMBL/GenBank/DDBJ whole genome shotgun (WGS) entry which is preliminary data.</text>
</comment>
<evidence type="ECO:0000313" key="4">
    <source>
        <dbReference type="Proteomes" id="UP000051451"/>
    </source>
</evidence>
<dbReference type="AlphaFoldDB" id="A0A0R1VSK6"/>
<dbReference type="OrthoDB" id="9794157at2"/>
<dbReference type="PANTHER" id="PTHR43682">
    <property type="entry name" value="LACTATE UTILIZATION PROTEIN C"/>
    <property type="match status" value="1"/>
</dbReference>
<dbReference type="InterPro" id="IPR003741">
    <property type="entry name" value="LUD_dom"/>
</dbReference>
<sequence length="235" mass="26388">MDKANREAFLNNIATHAKRPRHQLANHPFKPLNNLPESTLSGKTQDQLLAIARHSSEEVHVDFRTTAKENLAAAINDYLQHKNIQHLILPTTDLWQKFSLADWQNQRSTEHTAYWEPRADRQTNVQRAQNADGAIGFADFLLAESGTIAVATVPGQGRAFHFLPTHYLSIIPKSRIVPRSRQAMLYYEQKIKSGELTTSNINLITGPSNSGDIEMVLVVGVHGPLDMTYMVVEDL</sequence>
<dbReference type="PATRIC" id="fig|1423750.3.peg.1374"/>